<accession>A0A0G4H8C5</accession>
<evidence type="ECO:0000256" key="13">
    <source>
        <dbReference type="SAM" id="MobiDB-lite"/>
    </source>
</evidence>
<dbReference type="SUPFAM" id="SSF52374">
    <property type="entry name" value="Nucleotidylyl transferase"/>
    <property type="match status" value="1"/>
</dbReference>
<dbReference type="GO" id="GO:0005524">
    <property type="term" value="F:ATP binding"/>
    <property type="evidence" value="ECO:0007669"/>
    <property type="project" value="UniProtKB-KW"/>
</dbReference>
<dbReference type="Pfam" id="PF00749">
    <property type="entry name" value="tRNA-synt_1c"/>
    <property type="match status" value="1"/>
</dbReference>
<evidence type="ECO:0000256" key="1">
    <source>
        <dbReference type="ARBA" id="ARBA00004496"/>
    </source>
</evidence>
<dbReference type="InterPro" id="IPR020056">
    <property type="entry name" value="Rbsml_bL25/Gln-tRNA_synth_N"/>
</dbReference>
<sequence>MAGASAVLFYNPGASPFTSLVCASLTNSLRPNAVRTVVAKNVEVAKVRLLDGTEHSGNDLLASRLIATAVRSETALWGKSSEESKEVEEWVGHVEKGSMKLPFFCQTLNGRLQLRTFVVGHSLTLADVAAFAYVHKLGGNSSSTDFPADAQKFPHVARWWLFLSSQPAIGLVIAENAIAASATGSGASAVNGVEKRQGGKGGKGKGDKDKGKGEQSKESGEGGESAIGSGLSFPPLTGGEKGKVCTRFAPEPSGYLHIGHVKAAFLANYYAREYGGKLILRFDDTNPAKEKEEFESSIKEDLRTLGIVEDEVTYTSDHFPYLLDFMTELIKKGIMYVDNTSVEEMRDQRGKGIESKCRNNGAEENLRLWEEMKRGSAEGVTCCVRAKIDMKNNNKCMRDPVMYRCNVTDTHHRTGTKYKTYPCYDFACPVVDAKEGVTHAMRSSEYVDRNEQYMWILKACGLRTVEMVEFSRLNLVNTVLSKRKLQWFVDCKKGGVESWEDPRFPTVRGMTRRGLTVEGLFDFIKEQGPSRSTNLMEWDKIWAKNKQVIDPIAPRFMAVGADDAVSFRLAGAPTSVEGKMRPLHQKNPKVGECLQLYCDEVLLEQDDAAACAEGEEVTLMRWGNCFVDKICRDADGKVTSMEGRLHLEGDFKKTKKKLHWVPKLPDQLVPAVLQEFDHLITKKKPEEEDKIEDIANVNSQHDTLALCDPAVRTFPAGTILQLERRGYFRMDSPHWEGKTALVLVKIPDGKSKAMSTVSTKIDPAKLAKGGVLGKG</sequence>
<evidence type="ECO:0000256" key="3">
    <source>
        <dbReference type="ARBA" id="ARBA00012835"/>
    </source>
</evidence>
<protein>
    <recommendedName>
        <fullName evidence="3">glutamate--tRNA ligase</fullName>
        <ecNumber evidence="3">6.1.1.17</ecNumber>
    </recommendedName>
    <alternativeName>
        <fullName evidence="10">Glutamyl-tRNA synthetase</fullName>
    </alternativeName>
</protein>
<evidence type="ECO:0000256" key="11">
    <source>
        <dbReference type="ARBA" id="ARBA00048351"/>
    </source>
</evidence>
<dbReference type="HAMAP" id="MF_02076">
    <property type="entry name" value="Glu_tRNA_synth_type2"/>
    <property type="match status" value="1"/>
</dbReference>
<comment type="catalytic activity">
    <reaction evidence="11">
        <text>tRNA(Glu) + L-glutamate + ATP = L-glutamyl-tRNA(Glu) + AMP + diphosphate</text>
        <dbReference type="Rhea" id="RHEA:23540"/>
        <dbReference type="Rhea" id="RHEA-COMP:9663"/>
        <dbReference type="Rhea" id="RHEA-COMP:9680"/>
        <dbReference type="ChEBI" id="CHEBI:29985"/>
        <dbReference type="ChEBI" id="CHEBI:30616"/>
        <dbReference type="ChEBI" id="CHEBI:33019"/>
        <dbReference type="ChEBI" id="CHEBI:78442"/>
        <dbReference type="ChEBI" id="CHEBI:78520"/>
        <dbReference type="ChEBI" id="CHEBI:456215"/>
        <dbReference type="EC" id="6.1.1.17"/>
    </reaction>
</comment>
<dbReference type="GO" id="GO:0004818">
    <property type="term" value="F:glutamate-tRNA ligase activity"/>
    <property type="evidence" value="ECO:0007669"/>
    <property type="project" value="UniProtKB-EC"/>
</dbReference>
<dbReference type="InterPro" id="IPR050132">
    <property type="entry name" value="Gln/Glu-tRNA_Ligase"/>
</dbReference>
<dbReference type="GO" id="GO:0005829">
    <property type="term" value="C:cytosol"/>
    <property type="evidence" value="ECO:0007669"/>
    <property type="project" value="TreeGrafter"/>
</dbReference>
<dbReference type="Gene3D" id="2.40.240.10">
    <property type="entry name" value="Ribosomal Protein L25, Chain P"/>
    <property type="match status" value="1"/>
</dbReference>
<gene>
    <name evidence="15" type="ORF">Cvel_874</name>
</gene>
<dbReference type="FunFam" id="3.40.50.620:FF:000037">
    <property type="entry name" value="Glutamine--tRNA ligase cytoplasmic"/>
    <property type="match status" value="1"/>
</dbReference>
<evidence type="ECO:0000313" key="15">
    <source>
        <dbReference type="EMBL" id="CEM40163.1"/>
    </source>
</evidence>
<dbReference type="InterPro" id="IPR020058">
    <property type="entry name" value="Glu/Gln-tRNA-synth_Ib_cat-dom"/>
</dbReference>
<dbReference type="PROSITE" id="PS50405">
    <property type="entry name" value="GST_CTER"/>
    <property type="match status" value="1"/>
</dbReference>
<dbReference type="FunFam" id="1.10.1160.10:FF:000001">
    <property type="entry name" value="Glutamine--tRNA ligase"/>
    <property type="match status" value="1"/>
</dbReference>
<dbReference type="EMBL" id="CDMZ01001984">
    <property type="protein sequence ID" value="CEM40163.1"/>
    <property type="molecule type" value="Genomic_DNA"/>
</dbReference>
<dbReference type="FunFam" id="3.90.800.10:FF:000001">
    <property type="entry name" value="Glutamine--tRNA ligase"/>
    <property type="match status" value="1"/>
</dbReference>
<dbReference type="InterPro" id="IPR049437">
    <property type="entry name" value="tRNA-synt_1c_C2"/>
</dbReference>
<dbReference type="SUPFAM" id="SSF50715">
    <property type="entry name" value="Ribosomal protein L25-like"/>
    <property type="match status" value="1"/>
</dbReference>
<dbReference type="InterPro" id="IPR036282">
    <property type="entry name" value="Glutathione-S-Trfase_C_sf"/>
</dbReference>
<evidence type="ECO:0000256" key="8">
    <source>
        <dbReference type="ARBA" id="ARBA00022917"/>
    </source>
</evidence>
<dbReference type="PANTHER" id="PTHR43097">
    <property type="entry name" value="GLUTAMINE-TRNA LIGASE"/>
    <property type="match status" value="1"/>
</dbReference>
<dbReference type="NCBIfam" id="TIGR00463">
    <property type="entry name" value="gltX_arch"/>
    <property type="match status" value="1"/>
</dbReference>
<evidence type="ECO:0000256" key="5">
    <source>
        <dbReference type="ARBA" id="ARBA00022598"/>
    </source>
</evidence>
<dbReference type="InterPro" id="IPR011035">
    <property type="entry name" value="Ribosomal_bL25/Gln-tRNA_synth"/>
</dbReference>
<dbReference type="PROSITE" id="PS00178">
    <property type="entry name" value="AA_TRNA_LIGASE_I"/>
    <property type="match status" value="1"/>
</dbReference>
<dbReference type="InterPro" id="IPR020059">
    <property type="entry name" value="Glu/Gln-tRNA-synth_Ib_codon-bd"/>
</dbReference>
<dbReference type="Pfam" id="PF03950">
    <property type="entry name" value="tRNA-synt_1c_C"/>
    <property type="match status" value="1"/>
</dbReference>
<reference evidence="15" key="1">
    <citation type="submission" date="2014-11" db="EMBL/GenBank/DDBJ databases">
        <authorList>
            <person name="Otto D Thomas"/>
            <person name="Naeem Raeece"/>
        </authorList>
    </citation>
    <scope>NUCLEOTIDE SEQUENCE</scope>
</reference>
<name>A0A0G4H8C5_9ALVE</name>
<keyword evidence="6 12" id="KW-0547">Nucleotide-binding</keyword>
<dbReference type="PRINTS" id="PR00987">
    <property type="entry name" value="TRNASYNTHGLU"/>
</dbReference>
<dbReference type="PhylomeDB" id="A0A0G4H8C5"/>
<dbReference type="InterPro" id="IPR010987">
    <property type="entry name" value="Glutathione-S-Trfase_C-like"/>
</dbReference>
<dbReference type="InterPro" id="IPR000924">
    <property type="entry name" value="Glu/Gln-tRNA-synth"/>
</dbReference>
<dbReference type="GO" id="GO:0017102">
    <property type="term" value="C:methionyl glutamyl tRNA synthetase complex"/>
    <property type="evidence" value="ECO:0007669"/>
    <property type="project" value="TreeGrafter"/>
</dbReference>
<dbReference type="Gene3D" id="3.40.50.620">
    <property type="entry name" value="HUPs"/>
    <property type="match status" value="1"/>
</dbReference>
<feature type="compositionally biased region" description="Basic and acidic residues" evidence="13">
    <location>
        <begin position="204"/>
        <end position="220"/>
    </location>
</feature>
<keyword evidence="9 12" id="KW-0030">Aminoacyl-tRNA synthetase</keyword>
<evidence type="ECO:0000256" key="6">
    <source>
        <dbReference type="ARBA" id="ARBA00022741"/>
    </source>
</evidence>
<evidence type="ECO:0000256" key="2">
    <source>
        <dbReference type="ARBA" id="ARBA00008927"/>
    </source>
</evidence>
<dbReference type="VEuPathDB" id="CryptoDB:Cvel_874"/>
<dbReference type="PANTHER" id="PTHR43097:SF5">
    <property type="entry name" value="GLUTAMATE--TRNA LIGASE"/>
    <property type="match status" value="1"/>
</dbReference>
<dbReference type="InterPro" id="IPR001412">
    <property type="entry name" value="aa-tRNA-synth_I_CS"/>
</dbReference>
<comment type="similarity">
    <text evidence="2">Belongs to the class-I aminoacyl-tRNA synthetase family. Glutamate--tRNA ligase type 2 subfamily.</text>
</comment>
<evidence type="ECO:0000256" key="12">
    <source>
        <dbReference type="RuleBase" id="RU363037"/>
    </source>
</evidence>
<dbReference type="Pfam" id="PF20974">
    <property type="entry name" value="tRNA-synt_1c_C2"/>
    <property type="match status" value="1"/>
</dbReference>
<evidence type="ECO:0000256" key="10">
    <source>
        <dbReference type="ARBA" id="ARBA00030865"/>
    </source>
</evidence>
<dbReference type="EC" id="6.1.1.17" evidence="3"/>
<organism evidence="15">
    <name type="scientific">Chromera velia CCMP2878</name>
    <dbReference type="NCBI Taxonomy" id="1169474"/>
    <lineage>
        <taxon>Eukaryota</taxon>
        <taxon>Sar</taxon>
        <taxon>Alveolata</taxon>
        <taxon>Colpodellida</taxon>
        <taxon>Chromeraceae</taxon>
        <taxon>Chromera</taxon>
    </lineage>
</organism>
<evidence type="ECO:0000256" key="7">
    <source>
        <dbReference type="ARBA" id="ARBA00022840"/>
    </source>
</evidence>
<dbReference type="InterPro" id="IPR004526">
    <property type="entry name" value="Glu-tRNA-synth_arc/euk"/>
</dbReference>
<keyword evidence="7 12" id="KW-0067">ATP-binding</keyword>
<feature type="domain" description="GST C-terminal" evidence="14">
    <location>
        <begin position="40"/>
        <end position="185"/>
    </location>
</feature>
<evidence type="ECO:0000256" key="9">
    <source>
        <dbReference type="ARBA" id="ARBA00023146"/>
    </source>
</evidence>
<proteinExistence type="inferred from homology"/>
<keyword evidence="4" id="KW-0963">Cytoplasm</keyword>
<feature type="region of interest" description="Disordered" evidence="13">
    <location>
        <begin position="189"/>
        <end position="235"/>
    </location>
</feature>
<keyword evidence="8 12" id="KW-0648">Protein biosynthesis</keyword>
<evidence type="ECO:0000256" key="4">
    <source>
        <dbReference type="ARBA" id="ARBA00022490"/>
    </source>
</evidence>
<dbReference type="CDD" id="cd10289">
    <property type="entry name" value="GST_C_AaRS_like"/>
    <property type="match status" value="1"/>
</dbReference>
<evidence type="ECO:0000259" key="14">
    <source>
        <dbReference type="PROSITE" id="PS50405"/>
    </source>
</evidence>
<dbReference type="GO" id="GO:0006424">
    <property type="term" value="P:glutamyl-tRNA aminoacylation"/>
    <property type="evidence" value="ECO:0007669"/>
    <property type="project" value="InterPro"/>
</dbReference>
<comment type="subcellular location">
    <subcellularLocation>
        <location evidence="1">Cytoplasm</location>
    </subcellularLocation>
</comment>
<dbReference type="Gene3D" id="1.20.1050.130">
    <property type="match status" value="1"/>
</dbReference>
<dbReference type="InterPro" id="IPR014729">
    <property type="entry name" value="Rossmann-like_a/b/a_fold"/>
</dbReference>
<dbReference type="InterPro" id="IPR053836">
    <property type="entry name" value="Arc1-like_N"/>
</dbReference>
<dbReference type="Pfam" id="PF21972">
    <property type="entry name" value="Arc1p_N_like"/>
    <property type="match status" value="1"/>
</dbReference>
<keyword evidence="5 12" id="KW-0436">Ligase</keyword>
<dbReference type="AlphaFoldDB" id="A0A0G4H8C5"/>
<dbReference type="SUPFAM" id="SSF47616">
    <property type="entry name" value="GST C-terminal domain-like"/>
    <property type="match status" value="1"/>
</dbReference>